<proteinExistence type="predicted"/>
<reference evidence="1 2" key="1">
    <citation type="submission" date="2016-01" db="EMBL/GenBank/DDBJ databases">
        <title>Draft Genome Sequences of Seven Thermophilic Sporeformers Isolated from Foods.</title>
        <authorList>
            <person name="Berendsen E.M."/>
            <person name="Wells-Bennik M.H."/>
            <person name="Krawcyk A.O."/>
            <person name="De Jong A."/>
            <person name="Holsappel S."/>
            <person name="Eijlander R.T."/>
            <person name="Kuipers O.P."/>
        </authorList>
    </citation>
    <scope>NUCLEOTIDE SEQUENCE [LARGE SCALE GENOMIC DNA]</scope>
    <source>
        <strain evidence="1 2">B4114</strain>
    </source>
</reference>
<evidence type="ECO:0000313" key="2">
    <source>
        <dbReference type="Proteomes" id="UP000075517"/>
    </source>
</evidence>
<sequence>MCLTKNVYKNKTPAPKYWGKNHEFPAEGVKWPVKRRCSVA</sequence>
<gene>
    <name evidence="1" type="ORF">B4114_0188</name>
</gene>
<dbReference type="AlphaFoldDB" id="A0A150N4B1"/>
<accession>A0A150N4B1</accession>
<name>A0A150N4B1_GEOSE</name>
<evidence type="ECO:0000313" key="1">
    <source>
        <dbReference type="EMBL" id="KYD31587.1"/>
    </source>
</evidence>
<dbReference type="EMBL" id="LQYY01000141">
    <property type="protein sequence ID" value="KYD31587.1"/>
    <property type="molecule type" value="Genomic_DNA"/>
</dbReference>
<dbReference type="PATRIC" id="fig|1422.17.peg.1696"/>
<protein>
    <submittedName>
        <fullName evidence="1">Uncharacterized protein</fullName>
    </submittedName>
</protein>
<organism evidence="1 2">
    <name type="scientific">Geobacillus stearothermophilus</name>
    <name type="common">Bacillus stearothermophilus</name>
    <dbReference type="NCBI Taxonomy" id="1422"/>
    <lineage>
        <taxon>Bacteria</taxon>
        <taxon>Bacillati</taxon>
        <taxon>Bacillota</taxon>
        <taxon>Bacilli</taxon>
        <taxon>Bacillales</taxon>
        <taxon>Anoxybacillaceae</taxon>
        <taxon>Geobacillus</taxon>
    </lineage>
</organism>
<dbReference type="Proteomes" id="UP000075517">
    <property type="component" value="Unassembled WGS sequence"/>
</dbReference>
<comment type="caution">
    <text evidence="1">The sequence shown here is derived from an EMBL/GenBank/DDBJ whole genome shotgun (WGS) entry which is preliminary data.</text>
</comment>